<feature type="domain" description="Phosphagen kinase C-terminal" evidence="8">
    <location>
        <begin position="37"/>
        <end position="266"/>
    </location>
</feature>
<dbReference type="InterPro" id="IPR022415">
    <property type="entry name" value="ATP-guanido_PTrfase_AS"/>
</dbReference>
<dbReference type="GO" id="GO:0005524">
    <property type="term" value="F:ATP binding"/>
    <property type="evidence" value="ECO:0007669"/>
    <property type="project" value="UniProtKB-UniRule"/>
</dbReference>
<evidence type="ECO:0000313" key="10">
    <source>
        <dbReference type="Proteomes" id="UP000279422"/>
    </source>
</evidence>
<comment type="function">
    <text evidence="5">Catalyzes the specific phosphorylation of arginine residues in proteins.</text>
</comment>
<dbReference type="InterPro" id="IPR023660">
    <property type="entry name" value="Arg_Kinase"/>
</dbReference>
<proteinExistence type="inferred from homology"/>
<dbReference type="InterPro" id="IPR014746">
    <property type="entry name" value="Gln_synth/guanido_kin_cat_dom"/>
</dbReference>
<dbReference type="Proteomes" id="UP000279422">
    <property type="component" value="Unassembled WGS sequence"/>
</dbReference>
<evidence type="ECO:0000256" key="6">
    <source>
        <dbReference type="PROSITE-ProRule" id="PRU00843"/>
    </source>
</evidence>
<dbReference type="SUPFAM" id="SSF55931">
    <property type="entry name" value="Glutamine synthetase/guanido kinase"/>
    <property type="match status" value="1"/>
</dbReference>
<dbReference type="Gene3D" id="3.30.590.10">
    <property type="entry name" value="Glutamine synthetase/guanido kinase, catalytic domain"/>
    <property type="match status" value="1"/>
</dbReference>
<dbReference type="EC" id="2.7.14.1" evidence="5"/>
<feature type="short sequence motif" description="RDXXRA motif of the pArg binding pocket involved in allosteric regulation" evidence="5">
    <location>
        <begin position="349"/>
        <end position="354"/>
    </location>
</feature>
<gene>
    <name evidence="5" type="primary">mcsB</name>
    <name evidence="9" type="ORF">DRJ00_01145</name>
</gene>
<dbReference type="InterPro" id="IPR022414">
    <property type="entry name" value="ATP-guanido_PTrfase_cat"/>
</dbReference>
<sequence length="365" mass="41024">MKFANSKVSKKGKEMSLREIADSQSFWLKGDGPEADIIFSSRIRLARNLRGFIFPPWADSLTLKRVSEKVLDAIKRCNYLKNARLIDMNKLSSIERGFLLERHLISVEFSRGGSHRFLVVQQGEMLSVMINEEDHLRLQTIFSGLQLREAWRVANKLDDELSEHLDYAFSPQFGYLTSCPTNVGTGMRASCMVHLPALVMAGKINELLKGISQLGLVARGLYGEGTASHGDFFQISNQVTLGLKEEEVVDNVERVTRQVVGQERKAREILLKRNGAQLKDQIGRAYGILTNAHLISSQEAINLLSKLRMGVSLHLLPEFDMKVLNELLFLIGPAQLQIKSGKNLDASSRDELRAKIIREKLTGSY</sequence>
<evidence type="ECO:0000256" key="2">
    <source>
        <dbReference type="ARBA" id="ARBA00022741"/>
    </source>
</evidence>
<evidence type="ECO:0000256" key="4">
    <source>
        <dbReference type="ARBA" id="ARBA00022840"/>
    </source>
</evidence>
<dbReference type="GO" id="GO:1990424">
    <property type="term" value="F:protein arginine kinase activity"/>
    <property type="evidence" value="ECO:0007669"/>
    <property type="project" value="UniProtKB-EC"/>
</dbReference>
<keyword evidence="1 5" id="KW-0808">Transferase</keyword>
<dbReference type="Pfam" id="PF00217">
    <property type="entry name" value="ATP-gua_Ptrans"/>
    <property type="match status" value="1"/>
</dbReference>
<keyword evidence="2 5" id="KW-0547">Nucleotide-binding</keyword>
<evidence type="ECO:0000256" key="3">
    <source>
        <dbReference type="ARBA" id="ARBA00022777"/>
    </source>
</evidence>
<dbReference type="PANTHER" id="PTHR11547:SF38">
    <property type="entry name" value="ARGININE KINASE 1-RELATED"/>
    <property type="match status" value="1"/>
</dbReference>
<keyword evidence="5" id="KW-0021">Allosteric enzyme</keyword>
<evidence type="ECO:0000256" key="1">
    <source>
        <dbReference type="ARBA" id="ARBA00022679"/>
    </source>
</evidence>
<feature type="binding site" evidence="6">
    <location>
        <begin position="188"/>
        <end position="192"/>
    </location>
    <ligand>
        <name>ATP</name>
        <dbReference type="ChEBI" id="CHEBI:30616"/>
    </ligand>
</feature>
<dbReference type="HAMAP" id="MF_00602">
    <property type="entry name" value="Prot_Arg_kinase"/>
    <property type="match status" value="1"/>
</dbReference>
<evidence type="ECO:0000256" key="7">
    <source>
        <dbReference type="RuleBase" id="RU000505"/>
    </source>
</evidence>
<evidence type="ECO:0000256" key="5">
    <source>
        <dbReference type="HAMAP-Rule" id="MF_00602"/>
    </source>
</evidence>
<feature type="binding site" evidence="5 6">
    <location>
        <position position="103"/>
    </location>
    <ligand>
        <name>ATP</name>
        <dbReference type="ChEBI" id="CHEBI:30616"/>
    </ligand>
</feature>
<dbReference type="GO" id="GO:0005615">
    <property type="term" value="C:extracellular space"/>
    <property type="evidence" value="ECO:0007669"/>
    <property type="project" value="TreeGrafter"/>
</dbReference>
<dbReference type="EMBL" id="QMPZ01000007">
    <property type="protein sequence ID" value="RLE10498.1"/>
    <property type="molecule type" value="Genomic_DNA"/>
</dbReference>
<dbReference type="GO" id="GO:0046314">
    <property type="term" value="P:phosphocreatine biosynthetic process"/>
    <property type="evidence" value="ECO:0007669"/>
    <property type="project" value="InterPro"/>
</dbReference>
<comment type="caution">
    <text evidence="5">Lacks conserved residue(s) required for the propagation of feature annotation.</text>
</comment>
<keyword evidence="3 5" id="KW-0418">Kinase</keyword>
<dbReference type="PROSITE" id="PS00112">
    <property type="entry name" value="PHOSPHAGEN_KINASE"/>
    <property type="match status" value="1"/>
</dbReference>
<feature type="binding site" evidence="5 6">
    <location>
        <begin position="40"/>
        <end position="44"/>
    </location>
    <ligand>
        <name>ATP</name>
        <dbReference type="ChEBI" id="CHEBI:30616"/>
    </ligand>
</feature>
<dbReference type="NCBIfam" id="NF002194">
    <property type="entry name" value="PRK01059.1-4"/>
    <property type="match status" value="1"/>
</dbReference>
<comment type="catalytic activity">
    <reaction evidence="5">
        <text>L-arginyl-[protein] + ATP = N(omega)-phospho-L-arginyl-[protein] + ADP + H(+)</text>
        <dbReference type="Rhea" id="RHEA:43384"/>
        <dbReference type="Rhea" id="RHEA-COMP:10532"/>
        <dbReference type="Rhea" id="RHEA-COMP:10533"/>
        <dbReference type="ChEBI" id="CHEBI:15378"/>
        <dbReference type="ChEBI" id="CHEBI:29965"/>
        <dbReference type="ChEBI" id="CHEBI:30616"/>
        <dbReference type="ChEBI" id="CHEBI:83226"/>
        <dbReference type="ChEBI" id="CHEBI:456216"/>
        <dbReference type="EC" id="2.7.14.1"/>
    </reaction>
</comment>
<comment type="caution">
    <text evidence="9">The sequence shown here is derived from an EMBL/GenBank/DDBJ whole genome shotgun (WGS) entry which is preliminary data.</text>
</comment>
<comment type="activity regulation">
    <text evidence="5">Appears to be allosterically activated by the binding of pArg-containing polypeptides to the pArg-binding pocket localized in the C-terminal domain of McsB.</text>
</comment>
<feature type="binding site" evidence="5 6">
    <location>
        <begin position="219"/>
        <end position="224"/>
    </location>
    <ligand>
        <name>ATP</name>
        <dbReference type="ChEBI" id="CHEBI:30616"/>
    </ligand>
</feature>
<dbReference type="PROSITE" id="PS51510">
    <property type="entry name" value="PHOSPHAGEN_KINASE_C"/>
    <property type="match status" value="1"/>
</dbReference>
<evidence type="ECO:0000313" key="9">
    <source>
        <dbReference type="EMBL" id="RLE10498.1"/>
    </source>
</evidence>
<comment type="similarity">
    <text evidence="5 6 7">Belongs to the ATP:guanido phosphotransferase family.</text>
</comment>
<dbReference type="InterPro" id="IPR000749">
    <property type="entry name" value="ATP-guanido_PTrfase"/>
</dbReference>
<reference evidence="9 10" key="1">
    <citation type="submission" date="2018-06" db="EMBL/GenBank/DDBJ databases">
        <title>Extensive metabolic versatility and redundancy in microbially diverse, dynamic hydrothermal sediments.</title>
        <authorList>
            <person name="Dombrowski N."/>
            <person name="Teske A."/>
            <person name="Baker B.J."/>
        </authorList>
    </citation>
    <scope>NUCLEOTIDE SEQUENCE [LARGE SCALE GENOMIC DNA]</scope>
    <source>
        <strain evidence="9">B47_G16</strain>
    </source>
</reference>
<accession>A0A497E5J2</accession>
<dbReference type="PANTHER" id="PTHR11547">
    <property type="entry name" value="ARGININE OR CREATINE KINASE"/>
    <property type="match status" value="1"/>
</dbReference>
<organism evidence="9 10">
    <name type="scientific">Aerophobetes bacterium</name>
    <dbReference type="NCBI Taxonomy" id="2030807"/>
    <lineage>
        <taxon>Bacteria</taxon>
        <taxon>Candidatus Aerophobota</taxon>
    </lineage>
</organism>
<name>A0A497E5J2_UNCAE</name>
<dbReference type="CDD" id="cd07930">
    <property type="entry name" value="bacterial_phosphagen_kinase"/>
    <property type="match status" value="1"/>
</dbReference>
<keyword evidence="4 5" id="KW-0067">ATP-binding</keyword>
<dbReference type="GO" id="GO:0004111">
    <property type="term" value="F:creatine kinase activity"/>
    <property type="evidence" value="ECO:0007669"/>
    <property type="project" value="InterPro"/>
</dbReference>
<protein>
    <recommendedName>
        <fullName evidence="5">Protein-arginine kinase</fullName>
        <ecNumber evidence="5">2.7.14.1</ecNumber>
    </recommendedName>
</protein>
<feature type="binding site" evidence="5 6">
    <location>
        <position position="137"/>
    </location>
    <ligand>
        <name>ATP</name>
        <dbReference type="ChEBI" id="CHEBI:30616"/>
    </ligand>
</feature>
<evidence type="ECO:0000259" key="8">
    <source>
        <dbReference type="PROSITE" id="PS51510"/>
    </source>
</evidence>
<dbReference type="AlphaFoldDB" id="A0A497E5J2"/>